<evidence type="ECO:0000313" key="2">
    <source>
        <dbReference type="Proteomes" id="UP000824890"/>
    </source>
</evidence>
<dbReference type="EMBL" id="JAGKQM010000013">
    <property type="protein sequence ID" value="KAH0892841.1"/>
    <property type="molecule type" value="Genomic_DNA"/>
</dbReference>
<accession>A0ABQ8AJU9</accession>
<proteinExistence type="predicted"/>
<evidence type="ECO:0000313" key="1">
    <source>
        <dbReference type="EMBL" id="KAH0892841.1"/>
    </source>
</evidence>
<comment type="caution">
    <text evidence="1">The sequence shown here is derived from an EMBL/GenBank/DDBJ whole genome shotgun (WGS) entry which is preliminary data.</text>
</comment>
<organism evidence="1 2">
    <name type="scientific">Brassica napus</name>
    <name type="common">Rape</name>
    <dbReference type="NCBI Taxonomy" id="3708"/>
    <lineage>
        <taxon>Eukaryota</taxon>
        <taxon>Viridiplantae</taxon>
        <taxon>Streptophyta</taxon>
        <taxon>Embryophyta</taxon>
        <taxon>Tracheophyta</taxon>
        <taxon>Spermatophyta</taxon>
        <taxon>Magnoliopsida</taxon>
        <taxon>eudicotyledons</taxon>
        <taxon>Gunneridae</taxon>
        <taxon>Pentapetalae</taxon>
        <taxon>rosids</taxon>
        <taxon>malvids</taxon>
        <taxon>Brassicales</taxon>
        <taxon>Brassicaceae</taxon>
        <taxon>Brassiceae</taxon>
        <taxon>Brassica</taxon>
    </lineage>
</organism>
<gene>
    <name evidence="1" type="ORF">HID58_055270</name>
</gene>
<sequence>MVNFSDLHRVLQLFFLRKWFRSEGARQIGHFPKSRSIGGSSPVKDPARINQKRIERHCRARLRSTSAGLSCRRDVHSRWGWSRCSKKPY</sequence>
<keyword evidence="2" id="KW-1185">Reference proteome</keyword>
<dbReference type="Proteomes" id="UP000824890">
    <property type="component" value="Unassembled WGS sequence"/>
</dbReference>
<name>A0ABQ8AJU9_BRANA</name>
<protein>
    <submittedName>
        <fullName evidence="1">Uncharacterized protein</fullName>
    </submittedName>
</protein>
<reference evidence="1 2" key="1">
    <citation type="submission" date="2021-05" db="EMBL/GenBank/DDBJ databases">
        <title>Genome Assembly of Synthetic Allotetraploid Brassica napus Reveals Homoeologous Exchanges between Subgenomes.</title>
        <authorList>
            <person name="Davis J.T."/>
        </authorList>
    </citation>
    <scope>NUCLEOTIDE SEQUENCE [LARGE SCALE GENOMIC DNA]</scope>
    <source>
        <strain evidence="2">cv. Da-Ae</strain>
        <tissue evidence="1">Seedling</tissue>
    </source>
</reference>